<dbReference type="PANTHER" id="PTHR33050:SF7">
    <property type="entry name" value="RIBONUCLEASE H"/>
    <property type="match status" value="1"/>
</dbReference>
<dbReference type="PROSITE" id="PS51898">
    <property type="entry name" value="TYR_RECOMBINASE"/>
    <property type="match status" value="1"/>
</dbReference>
<dbReference type="OrthoDB" id="2348824at2759"/>
<dbReference type="GO" id="GO:0015074">
    <property type="term" value="P:DNA integration"/>
    <property type="evidence" value="ECO:0007669"/>
    <property type="project" value="InterPro"/>
</dbReference>
<comment type="caution">
    <text evidence="7">The sequence shown here is derived from an EMBL/GenBank/DDBJ whole genome shotgun (WGS) entry which is preliminary data.</text>
</comment>
<reference evidence="7" key="1">
    <citation type="submission" date="2021-03" db="EMBL/GenBank/DDBJ databases">
        <authorList>
            <person name="Bekaert M."/>
        </authorList>
    </citation>
    <scope>NUCLEOTIDE SEQUENCE</scope>
</reference>
<organism evidence="7 8">
    <name type="scientific">Mytilus edulis</name>
    <name type="common">Blue mussel</name>
    <dbReference type="NCBI Taxonomy" id="6550"/>
    <lineage>
        <taxon>Eukaryota</taxon>
        <taxon>Metazoa</taxon>
        <taxon>Spiralia</taxon>
        <taxon>Lophotrochozoa</taxon>
        <taxon>Mollusca</taxon>
        <taxon>Bivalvia</taxon>
        <taxon>Autobranchia</taxon>
        <taxon>Pteriomorphia</taxon>
        <taxon>Mytilida</taxon>
        <taxon>Mytiloidea</taxon>
        <taxon>Mytilidae</taxon>
        <taxon>Mytilinae</taxon>
        <taxon>Mytilus</taxon>
    </lineage>
</organism>
<dbReference type="InterPro" id="IPR043502">
    <property type="entry name" value="DNA/RNA_pol_sf"/>
</dbReference>
<dbReference type="GO" id="GO:0003677">
    <property type="term" value="F:DNA binding"/>
    <property type="evidence" value="ECO:0007669"/>
    <property type="project" value="UniProtKB-KW"/>
</dbReference>
<keyword evidence="1" id="KW-0238">DNA-binding</keyword>
<dbReference type="PANTHER" id="PTHR33050">
    <property type="entry name" value="REVERSE TRANSCRIPTASE DOMAIN-CONTAINING PROTEIN"/>
    <property type="match status" value="1"/>
</dbReference>
<feature type="domain" description="Tyr recombinase" evidence="5">
    <location>
        <begin position="656"/>
        <end position="864"/>
    </location>
</feature>
<dbReference type="Pfam" id="PF00078">
    <property type="entry name" value="RVT_1"/>
    <property type="match status" value="1"/>
</dbReference>
<feature type="compositionally biased region" description="Basic and acidic residues" evidence="3">
    <location>
        <begin position="86"/>
        <end position="100"/>
    </location>
</feature>
<dbReference type="Gene3D" id="1.10.150.130">
    <property type="match status" value="1"/>
</dbReference>
<dbReference type="InterPro" id="IPR002104">
    <property type="entry name" value="Integrase_catalytic"/>
</dbReference>
<evidence type="ECO:0008006" key="9">
    <source>
        <dbReference type="Google" id="ProtNLM"/>
    </source>
</evidence>
<proteinExistence type="predicted"/>
<dbReference type="InterPro" id="IPR043128">
    <property type="entry name" value="Rev_trsase/Diguanyl_cyclase"/>
</dbReference>
<dbReference type="GO" id="GO:0006310">
    <property type="term" value="P:DNA recombination"/>
    <property type="evidence" value="ECO:0007669"/>
    <property type="project" value="UniProtKB-KW"/>
</dbReference>
<feature type="compositionally biased region" description="Basic residues" evidence="3">
    <location>
        <begin position="102"/>
        <end position="112"/>
    </location>
</feature>
<dbReference type="Gene3D" id="3.10.10.10">
    <property type="entry name" value="HIV Type 1 Reverse Transcriptase, subunit A, domain 1"/>
    <property type="match status" value="1"/>
</dbReference>
<evidence type="ECO:0000259" key="5">
    <source>
        <dbReference type="PROSITE" id="PS51898"/>
    </source>
</evidence>
<dbReference type="Proteomes" id="UP000683360">
    <property type="component" value="Unassembled WGS sequence"/>
</dbReference>
<dbReference type="EMBL" id="CAJPWZ010000380">
    <property type="protein sequence ID" value="CAG2192200.1"/>
    <property type="molecule type" value="Genomic_DNA"/>
</dbReference>
<evidence type="ECO:0000256" key="2">
    <source>
        <dbReference type="ARBA" id="ARBA00023172"/>
    </source>
</evidence>
<dbReference type="InterPro" id="IPR052055">
    <property type="entry name" value="Hepadnavirus_pol/RT"/>
</dbReference>
<dbReference type="Gene3D" id="1.10.443.10">
    <property type="entry name" value="Intergrase catalytic core"/>
    <property type="match status" value="2"/>
</dbReference>
<dbReference type="CDD" id="cd09275">
    <property type="entry name" value="RNase_HI_RT_DIRS1"/>
    <property type="match status" value="1"/>
</dbReference>
<dbReference type="InterPro" id="IPR011010">
    <property type="entry name" value="DNA_brk_join_enz"/>
</dbReference>
<evidence type="ECO:0000313" key="7">
    <source>
        <dbReference type="EMBL" id="CAG2192200.1"/>
    </source>
</evidence>
<evidence type="ECO:0000256" key="3">
    <source>
        <dbReference type="SAM" id="MobiDB-lite"/>
    </source>
</evidence>
<name>A0A8S3QAM8_MYTED</name>
<evidence type="ECO:0000259" key="6">
    <source>
        <dbReference type="PROSITE" id="PS51900"/>
    </source>
</evidence>
<evidence type="ECO:0000259" key="4">
    <source>
        <dbReference type="PROSITE" id="PS50878"/>
    </source>
</evidence>
<evidence type="ECO:0000313" key="8">
    <source>
        <dbReference type="Proteomes" id="UP000683360"/>
    </source>
</evidence>
<feature type="compositionally biased region" description="Low complexity" evidence="3">
    <location>
        <begin position="115"/>
        <end position="134"/>
    </location>
</feature>
<feature type="region of interest" description="Disordered" evidence="3">
    <location>
        <begin position="519"/>
        <end position="538"/>
    </location>
</feature>
<dbReference type="AlphaFoldDB" id="A0A8S3QAM8"/>
<protein>
    <recommendedName>
        <fullName evidence="9">Reverse transcriptase domain-containing protein</fullName>
    </recommendedName>
</protein>
<feature type="compositionally biased region" description="Acidic residues" evidence="3">
    <location>
        <begin position="135"/>
        <end position="144"/>
    </location>
</feature>
<feature type="domain" description="Reverse transcriptase" evidence="4">
    <location>
        <begin position="80"/>
        <end position="290"/>
    </location>
</feature>
<dbReference type="SUPFAM" id="SSF56672">
    <property type="entry name" value="DNA/RNA polymerases"/>
    <property type="match status" value="1"/>
</dbReference>
<dbReference type="InterPro" id="IPR000477">
    <property type="entry name" value="RT_dom"/>
</dbReference>
<dbReference type="InterPro" id="IPR013762">
    <property type="entry name" value="Integrase-like_cat_sf"/>
</dbReference>
<keyword evidence="8" id="KW-1185">Reference proteome</keyword>
<feature type="domain" description="Core-binding (CB)" evidence="6">
    <location>
        <begin position="558"/>
        <end position="633"/>
    </location>
</feature>
<feature type="region of interest" description="Disordered" evidence="3">
    <location>
        <begin position="1"/>
        <end position="24"/>
    </location>
</feature>
<dbReference type="SUPFAM" id="SSF56349">
    <property type="entry name" value="DNA breaking-rejoining enzymes"/>
    <property type="match status" value="2"/>
</dbReference>
<dbReference type="SUPFAM" id="SSF47823">
    <property type="entry name" value="lambda integrase-like, N-terminal domain"/>
    <property type="match status" value="1"/>
</dbReference>
<dbReference type="CDD" id="cd03714">
    <property type="entry name" value="RT_DIRS1"/>
    <property type="match status" value="1"/>
</dbReference>
<evidence type="ECO:0000256" key="1">
    <source>
        <dbReference type="ARBA" id="ARBA00023125"/>
    </source>
</evidence>
<gene>
    <name evidence="7" type="ORF">MEDL_7297</name>
</gene>
<feature type="region of interest" description="Disordered" evidence="3">
    <location>
        <begin position="49"/>
        <end position="156"/>
    </location>
</feature>
<sequence>MANAQLNDIPLGMATPSRESGALDSEDHRVIDENVSFTAVAVETDKVVESLGSSHKARRNISSRQDDEMSLVDGTEEDVRQSWSDLDTKNPKRKRDDSVPSRKGKIKHRKVVNHSSSSSENTSSSESSSSNSESESSEDNEAFDPEPSLSKDKKENVPSHVTKYIENDWMVKIDLTDAYLTLQIAKEHRKYLRFFWQGKIMEFRSLPFGIAVAPRIFTKLMKVPMTLLRRLGVRLIVYLDDILIMNQSNQKILSDLSTVLSILRGLGFLINTNKSVMEPSQTMEFLGYTVNSKLLTLSLPKEKVEKIKNSSKLMLEHKKVSARDLAQLIGQLTATNQAVLPGPLHYRSLQILKTKALHLGGHYDHQIQLNEEVQNELHWWVTKLGSWNGKALLRPEPHLTIQSDASLSGWGATCQQISIGGLWIDEEKSLHINQLELKAAMFALEARSPSESGRCPSPILERDKGLCFSPVLSNKYVSGESSGGKQSDNSDNSSLAIPGLVPSVTSNVSRLSSVTSHESQHCIVSHERATPTDSEQNIKTSRVDGLRRSFNSIGISEETKELLLGSWKSGTRSSYDSAWNKWSSWCNSREIDPFSAPLAAILDFLTWMYKEGYQYRTLNVHRSAISSVLPYIDGVPIGQLPIVKQLMKGVLQNNPPLPKYQFSWDLDIVLKYLSALPINKKLDFSVLGKKLSILLALAAPKRISEIARLDRRFMSRNKSSIIFHLPGLSKTQKDCNNRSVKYCKFSKKKLCVISCIHEYELRTEHLRPVSKHEPDPLLRSTKKPFKGLSSQTVGNWIKWVMKEAGIDISLFQAHSCRMVSTSKAAMSGISMDDIMSMADWSNTRTFNKFYFRTNEKAGFADKVLEMEKQQDDEFEKFDCVRLNETLCHFYVDLRKGDGERYKASSLESIRHGINRYLKAPPHSKTFDIVKDSPFNDSNANFKAVLAESKRFGLGDVEHFPVINEVDRETLYTSMYLSSTTPTGLANKVQFDIRLYFCRRGIENMHSMTKCTFTIKTDIKTGLKYVTKAKDELTKNHRESDKELVSGVMPESPGSVYCPVASYENYIRRLHPSNDRLWQKPLDSFSTEADVWYCNMPLGEKKLSTFMSELSKKCKLSIVYTNHSIRATGATVLSQNMYGSAQIMAVTGHKSVQSLTTYQRVDTNEKIKMGKTISDNLVQRAVIASNHTCNRSKSDDSGSFMEQIQDIDIGDILGDFDDNGPKPIQYRQTTTCMQSTKPQSQIFYGNVTVIHNLTINK</sequence>
<accession>A0A8S3QAM8</accession>
<dbReference type="InterPro" id="IPR044068">
    <property type="entry name" value="CB"/>
</dbReference>
<dbReference type="PROSITE" id="PS50878">
    <property type="entry name" value="RT_POL"/>
    <property type="match status" value="1"/>
</dbReference>
<dbReference type="PROSITE" id="PS51900">
    <property type="entry name" value="CB"/>
    <property type="match status" value="1"/>
</dbReference>
<dbReference type="InterPro" id="IPR010998">
    <property type="entry name" value="Integrase_recombinase_N"/>
</dbReference>
<dbReference type="Gene3D" id="3.30.70.270">
    <property type="match status" value="1"/>
</dbReference>
<keyword evidence="2" id="KW-0233">DNA recombination</keyword>
<feature type="compositionally biased region" description="Basic and acidic residues" evidence="3">
    <location>
        <begin position="519"/>
        <end position="530"/>
    </location>
</feature>